<protein>
    <recommendedName>
        <fullName evidence="9">CDC20/Fizzy WD40 domain-containing protein</fullName>
    </recommendedName>
</protein>
<evidence type="ECO:0000256" key="2">
    <source>
        <dbReference type="ARBA" id="ARBA00022574"/>
    </source>
</evidence>
<feature type="compositionally biased region" description="Polar residues" evidence="8">
    <location>
        <begin position="121"/>
        <end position="131"/>
    </location>
</feature>
<gene>
    <name evidence="10" type="ORF">INT45_001720</name>
</gene>
<dbReference type="Proteomes" id="UP000646827">
    <property type="component" value="Unassembled WGS sequence"/>
</dbReference>
<dbReference type="AlphaFoldDB" id="A0A8H7S629"/>
<dbReference type="InterPro" id="IPR015943">
    <property type="entry name" value="WD40/YVTN_repeat-like_dom_sf"/>
</dbReference>
<evidence type="ECO:0000256" key="1">
    <source>
        <dbReference type="ARBA" id="ARBA00006445"/>
    </source>
</evidence>
<keyword evidence="3" id="KW-0132">Cell division</keyword>
<feature type="repeat" description="WD" evidence="7">
    <location>
        <begin position="555"/>
        <end position="588"/>
    </location>
</feature>
<dbReference type="EMBL" id="JAEPRB010000061">
    <property type="protein sequence ID" value="KAG2223414.1"/>
    <property type="molecule type" value="Genomic_DNA"/>
</dbReference>
<dbReference type="PANTHER" id="PTHR19918">
    <property type="entry name" value="CELL DIVISION CYCLE 20 CDC20 FIZZY -RELATED"/>
    <property type="match status" value="1"/>
</dbReference>
<dbReference type="GO" id="GO:1905786">
    <property type="term" value="P:positive regulation of anaphase-promoting complex-dependent catabolic process"/>
    <property type="evidence" value="ECO:0007669"/>
    <property type="project" value="TreeGrafter"/>
</dbReference>
<feature type="domain" description="CDC20/Fizzy WD40" evidence="9">
    <location>
        <begin position="298"/>
        <end position="586"/>
    </location>
</feature>
<dbReference type="GO" id="GO:0051301">
    <property type="term" value="P:cell division"/>
    <property type="evidence" value="ECO:0007669"/>
    <property type="project" value="UniProtKB-KW"/>
</dbReference>
<dbReference type="PANTHER" id="PTHR19918:SF8">
    <property type="entry name" value="FI02843P"/>
    <property type="match status" value="1"/>
</dbReference>
<evidence type="ECO:0000256" key="6">
    <source>
        <dbReference type="ARBA" id="ARBA00023306"/>
    </source>
</evidence>
<dbReference type="GO" id="GO:0005680">
    <property type="term" value="C:anaphase-promoting complex"/>
    <property type="evidence" value="ECO:0007669"/>
    <property type="project" value="TreeGrafter"/>
</dbReference>
<sequence>MPKQSSLEGPNEGTSTQKRSTMVNGRLPFKPINAASPKPSSSSSSTRPLLTSLGSSIGNKQQKEQRNPLKTHIRTGIKKAKSSSATLQQQSLYSTLRARTIKTTTTTTEHEKDIHIKKNSTTHTPSSSQDTLAHGKKTTDPPSLLRRSLSINQDYYDKIGRGWLKQPTQQQKPKTKEISQYDRHIPNHNGMASLNYHFSKNSKETSQYLEHGAQTYREHIAEVVGVTPNQRILSFGPEPPSGDKHNPSSSTSSSTSSSLNNNHTKNLKNKKKTTTTTTTHSTVIPPSRRILTAAEKILDAPYMADDFYLNLLDWSSQNVVAVALDKSIYLWNADYGTIKMLDYQSEESITSLGWETHGQFLAVGTDSGDTQIWDVEANTKLRSMRGHQGRVGVLSWNKYTVSSGARDGSIWHHDVRAANFKQAELMGHVDEVCGLEWRSDGGMLASGGNDNVVHLWDARSTKPKFTKTNHSGAVKAIAWCPWEMNLVATGGGREDTHIHFWNSSHGGKVKSVYTGSQVTSLLWSRHHKEIVSTHGYPKNQLSVWGYPALNRIVDIPGHDSRILHSALSPDGQVVATAAADENLKFWRIFEHDGKELVSKDRLLMRRSNSLR</sequence>
<dbReference type="FunFam" id="2.130.10.10:FF:000098">
    <property type="entry name" value="WD repeat-containing protein slp1"/>
    <property type="match status" value="1"/>
</dbReference>
<keyword evidence="11" id="KW-1185">Reference proteome</keyword>
<proteinExistence type="inferred from homology"/>
<dbReference type="InterPro" id="IPR019775">
    <property type="entry name" value="WD40_repeat_CS"/>
</dbReference>
<dbReference type="InterPro" id="IPR001680">
    <property type="entry name" value="WD40_rpt"/>
</dbReference>
<evidence type="ECO:0000256" key="3">
    <source>
        <dbReference type="ARBA" id="ARBA00022618"/>
    </source>
</evidence>
<evidence type="ECO:0000256" key="8">
    <source>
        <dbReference type="SAM" id="MobiDB-lite"/>
    </source>
</evidence>
<dbReference type="InterPro" id="IPR056150">
    <property type="entry name" value="WD40_CDC20-Fz"/>
</dbReference>
<name>A0A8H7S629_9FUNG</name>
<organism evidence="10 11">
    <name type="scientific">Circinella minor</name>
    <dbReference type="NCBI Taxonomy" id="1195481"/>
    <lineage>
        <taxon>Eukaryota</taxon>
        <taxon>Fungi</taxon>
        <taxon>Fungi incertae sedis</taxon>
        <taxon>Mucoromycota</taxon>
        <taxon>Mucoromycotina</taxon>
        <taxon>Mucoromycetes</taxon>
        <taxon>Mucorales</taxon>
        <taxon>Lichtheimiaceae</taxon>
        <taxon>Circinella</taxon>
    </lineage>
</organism>
<keyword evidence="4" id="KW-0677">Repeat</keyword>
<feature type="repeat" description="WD" evidence="7">
    <location>
        <begin position="425"/>
        <end position="466"/>
    </location>
</feature>
<evidence type="ECO:0000313" key="11">
    <source>
        <dbReference type="Proteomes" id="UP000646827"/>
    </source>
</evidence>
<evidence type="ECO:0000256" key="7">
    <source>
        <dbReference type="PROSITE-ProRule" id="PRU00221"/>
    </source>
</evidence>
<dbReference type="PROSITE" id="PS50294">
    <property type="entry name" value="WD_REPEATS_REGION"/>
    <property type="match status" value="2"/>
</dbReference>
<evidence type="ECO:0000256" key="5">
    <source>
        <dbReference type="ARBA" id="ARBA00022776"/>
    </source>
</evidence>
<comment type="caution">
    <text evidence="10">The sequence shown here is derived from an EMBL/GenBank/DDBJ whole genome shotgun (WGS) entry which is preliminary data.</text>
</comment>
<dbReference type="Pfam" id="PF24807">
    <property type="entry name" value="WD40_CDC20-Fz"/>
    <property type="match status" value="1"/>
</dbReference>
<dbReference type="PROSITE" id="PS00678">
    <property type="entry name" value="WD_REPEATS_1"/>
    <property type="match status" value="1"/>
</dbReference>
<accession>A0A8H7S629</accession>
<keyword evidence="2 7" id="KW-0853">WD repeat</keyword>
<feature type="compositionally biased region" description="Low complexity" evidence="8">
    <location>
        <begin position="248"/>
        <end position="264"/>
    </location>
</feature>
<evidence type="ECO:0000259" key="9">
    <source>
        <dbReference type="Pfam" id="PF24807"/>
    </source>
</evidence>
<dbReference type="SMART" id="SM00320">
    <property type="entry name" value="WD40"/>
    <property type="match status" value="6"/>
</dbReference>
<feature type="repeat" description="WD" evidence="7">
    <location>
        <begin position="342"/>
        <end position="383"/>
    </location>
</feature>
<dbReference type="SUPFAM" id="SSF50978">
    <property type="entry name" value="WD40 repeat-like"/>
    <property type="match status" value="1"/>
</dbReference>
<dbReference type="CDD" id="cd00200">
    <property type="entry name" value="WD40"/>
    <property type="match status" value="1"/>
</dbReference>
<dbReference type="GO" id="GO:1990757">
    <property type="term" value="F:ubiquitin ligase activator activity"/>
    <property type="evidence" value="ECO:0007669"/>
    <property type="project" value="TreeGrafter"/>
</dbReference>
<feature type="region of interest" description="Disordered" evidence="8">
    <location>
        <begin position="103"/>
        <end position="148"/>
    </location>
</feature>
<feature type="region of interest" description="Disordered" evidence="8">
    <location>
        <begin position="1"/>
        <end position="70"/>
    </location>
</feature>
<dbReference type="Gene3D" id="2.130.10.10">
    <property type="entry name" value="YVTN repeat-like/Quinoprotein amine dehydrogenase"/>
    <property type="match status" value="1"/>
</dbReference>
<keyword evidence="6" id="KW-0131">Cell cycle</keyword>
<evidence type="ECO:0000256" key="4">
    <source>
        <dbReference type="ARBA" id="ARBA00022737"/>
    </source>
</evidence>
<dbReference type="InterPro" id="IPR033010">
    <property type="entry name" value="Cdc20/Fizzy"/>
</dbReference>
<dbReference type="OrthoDB" id="10263272at2759"/>
<reference evidence="10 11" key="1">
    <citation type="submission" date="2020-12" db="EMBL/GenBank/DDBJ databases">
        <title>Metabolic potential, ecology and presence of endohyphal bacteria is reflected in genomic diversity of Mucoromycotina.</title>
        <authorList>
            <person name="Muszewska A."/>
            <person name="Okrasinska A."/>
            <person name="Steczkiewicz K."/>
            <person name="Drgas O."/>
            <person name="Orlowska M."/>
            <person name="Perlinska-Lenart U."/>
            <person name="Aleksandrzak-Piekarczyk T."/>
            <person name="Szatraj K."/>
            <person name="Zielenkiewicz U."/>
            <person name="Pilsyk S."/>
            <person name="Malc E."/>
            <person name="Mieczkowski P."/>
            <person name="Kruszewska J.S."/>
            <person name="Biernat P."/>
            <person name="Pawlowska J."/>
        </authorList>
    </citation>
    <scope>NUCLEOTIDE SEQUENCE [LARGE SCALE GENOMIC DNA]</scope>
    <source>
        <strain evidence="10 11">CBS 142.35</strain>
    </source>
</reference>
<feature type="compositionally biased region" description="Polar residues" evidence="8">
    <location>
        <begin position="1"/>
        <end position="23"/>
    </location>
</feature>
<keyword evidence="5" id="KW-0498">Mitosis</keyword>
<dbReference type="InterPro" id="IPR036322">
    <property type="entry name" value="WD40_repeat_dom_sf"/>
</dbReference>
<feature type="compositionally biased region" description="Low complexity" evidence="8">
    <location>
        <begin position="36"/>
        <end position="56"/>
    </location>
</feature>
<dbReference type="GO" id="GO:0010997">
    <property type="term" value="F:anaphase-promoting complex binding"/>
    <property type="evidence" value="ECO:0007669"/>
    <property type="project" value="InterPro"/>
</dbReference>
<feature type="region of interest" description="Disordered" evidence="8">
    <location>
        <begin position="231"/>
        <end position="283"/>
    </location>
</feature>
<dbReference type="PROSITE" id="PS50082">
    <property type="entry name" value="WD_REPEATS_2"/>
    <property type="match status" value="3"/>
</dbReference>
<dbReference type="GO" id="GO:0031145">
    <property type="term" value="P:anaphase-promoting complex-dependent catabolic process"/>
    <property type="evidence" value="ECO:0007669"/>
    <property type="project" value="TreeGrafter"/>
</dbReference>
<evidence type="ECO:0000313" key="10">
    <source>
        <dbReference type="EMBL" id="KAG2223414.1"/>
    </source>
</evidence>
<comment type="similarity">
    <text evidence="1">Belongs to the WD repeat CDC20/Fizzy family.</text>
</comment>